<evidence type="ECO:0000256" key="6">
    <source>
        <dbReference type="ARBA" id="ARBA00022918"/>
    </source>
</evidence>
<keyword evidence="6" id="KW-0695">RNA-directed DNA polymerase</keyword>
<dbReference type="InterPro" id="IPR041588">
    <property type="entry name" value="Integrase_H2C2"/>
</dbReference>
<comment type="caution">
    <text evidence="9">The sequence shown here is derived from an EMBL/GenBank/DDBJ whole genome shotgun (WGS) entry which is preliminary data.</text>
</comment>
<keyword evidence="10" id="KW-1185">Reference proteome</keyword>
<dbReference type="SUPFAM" id="SSF53098">
    <property type="entry name" value="Ribonuclease H-like"/>
    <property type="match status" value="1"/>
</dbReference>
<dbReference type="Proteomes" id="UP001151760">
    <property type="component" value="Unassembled WGS sequence"/>
</dbReference>
<dbReference type="PANTHER" id="PTHR35046:SF9">
    <property type="entry name" value="RNA-DIRECTED DNA POLYMERASE"/>
    <property type="match status" value="1"/>
</dbReference>
<sequence length="313" mass="37179">MVVYSDVSYSGLGCVLMQRRKVIAYASRQLKKHKENYPTYELEFVAVVFSLNIWRHYLYDVKFIIYTDHRSLQYFLEKKDLNMRQRMWLDLPKDYDCEIRYHHGKANVVAHAAQVEALKEENWKSESSASYIPHLEDDSRGIKTRQGRIYIPFRSNVKELLFEEAHKSKYYIHPGATKMYLDLKKNYLWQGMKRDCVKCVEKCLTCLKVKAKHQKLYGKIQPLEILVWKWEKITMDFVTKLPRTTKKHDAIWVIVDRLTKSANFIPIRENMPIHKLAKIYVNEIVARHGVPVSIIFDRDGRLLLIFGKIFKKS</sequence>
<proteinExistence type="predicted"/>
<evidence type="ECO:0000313" key="10">
    <source>
        <dbReference type="Proteomes" id="UP001151760"/>
    </source>
</evidence>
<dbReference type="InterPro" id="IPR043502">
    <property type="entry name" value="DNA/RNA_pol_sf"/>
</dbReference>
<dbReference type="InterPro" id="IPR012337">
    <property type="entry name" value="RNaseH-like_sf"/>
</dbReference>
<feature type="domain" description="Integrase zinc-binding" evidence="8">
    <location>
        <begin position="156"/>
        <end position="211"/>
    </location>
</feature>
<keyword evidence="5" id="KW-0378">Hydrolase</keyword>
<organism evidence="9 10">
    <name type="scientific">Tanacetum coccineum</name>
    <dbReference type="NCBI Taxonomy" id="301880"/>
    <lineage>
        <taxon>Eukaryota</taxon>
        <taxon>Viridiplantae</taxon>
        <taxon>Streptophyta</taxon>
        <taxon>Embryophyta</taxon>
        <taxon>Tracheophyta</taxon>
        <taxon>Spermatophyta</taxon>
        <taxon>Magnoliopsida</taxon>
        <taxon>eudicotyledons</taxon>
        <taxon>Gunneridae</taxon>
        <taxon>Pentapetalae</taxon>
        <taxon>asterids</taxon>
        <taxon>campanulids</taxon>
        <taxon>Asterales</taxon>
        <taxon>Asteraceae</taxon>
        <taxon>Asteroideae</taxon>
        <taxon>Anthemideae</taxon>
        <taxon>Anthemidinae</taxon>
        <taxon>Tanacetum</taxon>
    </lineage>
</organism>
<gene>
    <name evidence="9" type="ORF">Tco_0940639</name>
</gene>
<feature type="domain" description="Reverse transcriptase RNase H-like" evidence="7">
    <location>
        <begin position="2"/>
        <end position="91"/>
    </location>
</feature>
<dbReference type="InterPro" id="IPR036397">
    <property type="entry name" value="RNaseH_sf"/>
</dbReference>
<protein>
    <submittedName>
        <fullName evidence="9">Retrotransposon protein, putative, ty3-gypsy subclass</fullName>
    </submittedName>
</protein>
<evidence type="ECO:0000259" key="8">
    <source>
        <dbReference type="Pfam" id="PF17921"/>
    </source>
</evidence>
<evidence type="ECO:0000259" key="7">
    <source>
        <dbReference type="Pfam" id="PF17917"/>
    </source>
</evidence>
<reference evidence="9" key="2">
    <citation type="submission" date="2022-01" db="EMBL/GenBank/DDBJ databases">
        <authorList>
            <person name="Yamashiro T."/>
            <person name="Shiraishi A."/>
            <person name="Satake H."/>
            <person name="Nakayama K."/>
        </authorList>
    </citation>
    <scope>NUCLEOTIDE SEQUENCE</scope>
</reference>
<dbReference type="InterPro" id="IPR041373">
    <property type="entry name" value="RT_RNaseH"/>
</dbReference>
<dbReference type="Gene3D" id="3.30.420.10">
    <property type="entry name" value="Ribonuclease H-like superfamily/Ribonuclease H"/>
    <property type="match status" value="1"/>
</dbReference>
<keyword evidence="1" id="KW-0808">Transferase</keyword>
<keyword evidence="4" id="KW-0255">Endonuclease</keyword>
<evidence type="ECO:0000313" key="9">
    <source>
        <dbReference type="EMBL" id="GJT40774.1"/>
    </source>
</evidence>
<evidence type="ECO:0000256" key="5">
    <source>
        <dbReference type="ARBA" id="ARBA00022801"/>
    </source>
</evidence>
<dbReference type="Pfam" id="PF17921">
    <property type="entry name" value="Integrase_H2C2"/>
    <property type="match status" value="1"/>
</dbReference>
<dbReference type="CDD" id="cd09274">
    <property type="entry name" value="RNase_HI_RT_Ty3"/>
    <property type="match status" value="1"/>
</dbReference>
<evidence type="ECO:0000256" key="4">
    <source>
        <dbReference type="ARBA" id="ARBA00022759"/>
    </source>
</evidence>
<reference evidence="9" key="1">
    <citation type="journal article" date="2022" name="Int. J. Mol. Sci.">
        <title>Draft Genome of Tanacetum Coccineum: Genomic Comparison of Closely Related Tanacetum-Family Plants.</title>
        <authorList>
            <person name="Yamashiro T."/>
            <person name="Shiraishi A."/>
            <person name="Nakayama K."/>
            <person name="Satake H."/>
        </authorList>
    </citation>
    <scope>NUCLEOTIDE SEQUENCE</scope>
</reference>
<accession>A0ABQ5DP26</accession>
<keyword evidence="2" id="KW-0548">Nucleotidyltransferase</keyword>
<dbReference type="Gene3D" id="1.10.340.70">
    <property type="match status" value="1"/>
</dbReference>
<evidence type="ECO:0000256" key="2">
    <source>
        <dbReference type="ARBA" id="ARBA00022695"/>
    </source>
</evidence>
<keyword evidence="3" id="KW-0540">Nuclease</keyword>
<name>A0ABQ5DP26_9ASTR</name>
<evidence type="ECO:0000256" key="1">
    <source>
        <dbReference type="ARBA" id="ARBA00022679"/>
    </source>
</evidence>
<dbReference type="PANTHER" id="PTHR35046">
    <property type="entry name" value="ZINC KNUCKLE (CCHC-TYPE) FAMILY PROTEIN"/>
    <property type="match status" value="1"/>
</dbReference>
<evidence type="ECO:0000256" key="3">
    <source>
        <dbReference type="ARBA" id="ARBA00022722"/>
    </source>
</evidence>
<dbReference type="EMBL" id="BQNB010015502">
    <property type="protein sequence ID" value="GJT40774.1"/>
    <property type="molecule type" value="Genomic_DNA"/>
</dbReference>
<dbReference type="Pfam" id="PF17917">
    <property type="entry name" value="RT_RNaseH"/>
    <property type="match status" value="1"/>
</dbReference>
<dbReference type="SUPFAM" id="SSF56672">
    <property type="entry name" value="DNA/RNA polymerases"/>
    <property type="match status" value="1"/>
</dbReference>